<evidence type="ECO:0000256" key="2">
    <source>
        <dbReference type="SAM" id="Phobius"/>
    </source>
</evidence>
<evidence type="ECO:0000313" key="3">
    <source>
        <dbReference type="EMBL" id="TEB22982.1"/>
    </source>
</evidence>
<dbReference type="AlphaFoldDB" id="A0A4Y7SMI5"/>
<dbReference type="Proteomes" id="UP000298030">
    <property type="component" value="Unassembled WGS sequence"/>
</dbReference>
<reference evidence="3 4" key="1">
    <citation type="journal article" date="2019" name="Nat. Ecol. Evol.">
        <title>Megaphylogeny resolves global patterns of mushroom evolution.</title>
        <authorList>
            <person name="Varga T."/>
            <person name="Krizsan K."/>
            <person name="Foldi C."/>
            <person name="Dima B."/>
            <person name="Sanchez-Garcia M."/>
            <person name="Sanchez-Ramirez S."/>
            <person name="Szollosi G.J."/>
            <person name="Szarkandi J.G."/>
            <person name="Papp V."/>
            <person name="Albert L."/>
            <person name="Andreopoulos W."/>
            <person name="Angelini C."/>
            <person name="Antonin V."/>
            <person name="Barry K.W."/>
            <person name="Bougher N.L."/>
            <person name="Buchanan P."/>
            <person name="Buyck B."/>
            <person name="Bense V."/>
            <person name="Catcheside P."/>
            <person name="Chovatia M."/>
            <person name="Cooper J."/>
            <person name="Damon W."/>
            <person name="Desjardin D."/>
            <person name="Finy P."/>
            <person name="Geml J."/>
            <person name="Haridas S."/>
            <person name="Hughes K."/>
            <person name="Justo A."/>
            <person name="Karasinski D."/>
            <person name="Kautmanova I."/>
            <person name="Kiss B."/>
            <person name="Kocsube S."/>
            <person name="Kotiranta H."/>
            <person name="LaButti K.M."/>
            <person name="Lechner B.E."/>
            <person name="Liimatainen K."/>
            <person name="Lipzen A."/>
            <person name="Lukacs Z."/>
            <person name="Mihaltcheva S."/>
            <person name="Morgado L.N."/>
            <person name="Niskanen T."/>
            <person name="Noordeloos M.E."/>
            <person name="Ohm R.A."/>
            <person name="Ortiz-Santana B."/>
            <person name="Ovrebo C."/>
            <person name="Racz N."/>
            <person name="Riley R."/>
            <person name="Savchenko A."/>
            <person name="Shiryaev A."/>
            <person name="Soop K."/>
            <person name="Spirin V."/>
            <person name="Szebenyi C."/>
            <person name="Tomsovsky M."/>
            <person name="Tulloss R.E."/>
            <person name="Uehling J."/>
            <person name="Grigoriev I.V."/>
            <person name="Vagvolgyi C."/>
            <person name="Papp T."/>
            <person name="Martin F.M."/>
            <person name="Miettinen O."/>
            <person name="Hibbett D.S."/>
            <person name="Nagy L.G."/>
        </authorList>
    </citation>
    <scope>NUCLEOTIDE SEQUENCE [LARGE SCALE GENOMIC DNA]</scope>
    <source>
        <strain evidence="3 4">FP101781</strain>
    </source>
</reference>
<feature type="compositionally biased region" description="Basic and acidic residues" evidence="1">
    <location>
        <begin position="1"/>
        <end position="12"/>
    </location>
</feature>
<feature type="transmembrane region" description="Helical" evidence="2">
    <location>
        <begin position="45"/>
        <end position="67"/>
    </location>
</feature>
<comment type="caution">
    <text evidence="3">The sequence shown here is derived from an EMBL/GenBank/DDBJ whole genome shotgun (WGS) entry which is preliminary data.</text>
</comment>
<name>A0A4Y7SMI5_COPMI</name>
<feature type="transmembrane region" description="Helical" evidence="2">
    <location>
        <begin position="384"/>
        <end position="409"/>
    </location>
</feature>
<feature type="transmembrane region" description="Helical" evidence="2">
    <location>
        <begin position="160"/>
        <end position="184"/>
    </location>
</feature>
<feature type="transmembrane region" description="Helical" evidence="2">
    <location>
        <begin position="79"/>
        <end position="103"/>
    </location>
</feature>
<protein>
    <submittedName>
        <fullName evidence="3">Uncharacterized protein</fullName>
    </submittedName>
</protein>
<accession>A0A4Y7SMI5</accession>
<keyword evidence="2" id="KW-0472">Membrane</keyword>
<sequence>MASEGDSMHGEEPSALPLSSHAPENQDSDLEHSRPLLDKAFKHTLIAVLLPAIAILVWFVNMATYLFDRSPRLCDVTGYCIPLINLILLLTPITSIFLIVALFPLGRYNSTLLTINLLGTPEGPGPLVTQAAEDPEHSQTSPRDDGAGYWAPLTLRALTITAYGLGALWAVSSLTAIANATLVLQRDVPHPGEPRKYATRIYLGYGESLLDGVIAYLLCKTAVFCAQARRARAGEGAMASHLAVEGREIDLPMGGLRHMQTVSDKTVLCLLRSLVLSVISSTFYIIFAPWSHSMHFQGRYYFPLSILSFLFAWVVLFIIHSYRSADVLLRGKVRILTFGLSLLSAVIWALYGVAFVIVSVRALFCDPCSPTPPGHAPCVYISRLAAWEGVAAGVLGMYQAGALAGVVAGSWRARGGQIRLADEENEDVPSTVEENSLP</sequence>
<evidence type="ECO:0000256" key="1">
    <source>
        <dbReference type="SAM" id="MobiDB-lite"/>
    </source>
</evidence>
<keyword evidence="2" id="KW-1133">Transmembrane helix</keyword>
<keyword evidence="2" id="KW-0812">Transmembrane</keyword>
<keyword evidence="4" id="KW-1185">Reference proteome</keyword>
<dbReference type="EMBL" id="QPFP01000083">
    <property type="protein sequence ID" value="TEB22982.1"/>
    <property type="molecule type" value="Genomic_DNA"/>
</dbReference>
<evidence type="ECO:0000313" key="4">
    <source>
        <dbReference type="Proteomes" id="UP000298030"/>
    </source>
</evidence>
<organism evidence="3 4">
    <name type="scientific">Coprinellus micaceus</name>
    <name type="common">Glistening ink-cap mushroom</name>
    <name type="synonym">Coprinus micaceus</name>
    <dbReference type="NCBI Taxonomy" id="71717"/>
    <lineage>
        <taxon>Eukaryota</taxon>
        <taxon>Fungi</taxon>
        <taxon>Dikarya</taxon>
        <taxon>Basidiomycota</taxon>
        <taxon>Agaricomycotina</taxon>
        <taxon>Agaricomycetes</taxon>
        <taxon>Agaricomycetidae</taxon>
        <taxon>Agaricales</taxon>
        <taxon>Agaricineae</taxon>
        <taxon>Psathyrellaceae</taxon>
        <taxon>Coprinellus</taxon>
    </lineage>
</organism>
<gene>
    <name evidence="3" type="ORF">FA13DRAFT_1917169</name>
</gene>
<feature type="transmembrane region" description="Helical" evidence="2">
    <location>
        <begin position="267"/>
        <end position="288"/>
    </location>
</feature>
<feature type="transmembrane region" description="Helical" evidence="2">
    <location>
        <begin position="340"/>
        <end position="364"/>
    </location>
</feature>
<feature type="region of interest" description="Disordered" evidence="1">
    <location>
        <begin position="1"/>
        <end position="30"/>
    </location>
</feature>
<proteinExistence type="predicted"/>
<feature type="transmembrane region" description="Helical" evidence="2">
    <location>
        <begin position="300"/>
        <end position="319"/>
    </location>
</feature>